<gene>
    <name evidence="2" type="ORF">ENP34_08380</name>
</gene>
<dbReference type="PANTHER" id="PTHR36114:SF1">
    <property type="entry name" value="16.7 KDA PROTEIN IN WHIE LOCUS"/>
    <property type="match status" value="1"/>
</dbReference>
<dbReference type="EMBL" id="DSIY01000200">
    <property type="protein sequence ID" value="HEG91445.1"/>
    <property type="molecule type" value="Genomic_DNA"/>
</dbReference>
<comment type="caution">
    <text evidence="2">The sequence shown here is derived from an EMBL/GenBank/DDBJ whole genome shotgun (WGS) entry which is preliminary data.</text>
</comment>
<proteinExistence type="predicted"/>
<dbReference type="AlphaFoldDB" id="A0A831TG67"/>
<accession>A0A831TG67</accession>
<dbReference type="InterPro" id="IPR014710">
    <property type="entry name" value="RmlC-like_jellyroll"/>
</dbReference>
<feature type="domain" description="Cupin type-2" evidence="1">
    <location>
        <begin position="41"/>
        <end position="98"/>
    </location>
</feature>
<dbReference type="PANTHER" id="PTHR36114">
    <property type="entry name" value="16.7 KDA PROTEIN IN WHIE LOCUS"/>
    <property type="match status" value="1"/>
</dbReference>
<organism evidence="2">
    <name type="scientific">Thermorudis peleae</name>
    <dbReference type="NCBI Taxonomy" id="1382356"/>
    <lineage>
        <taxon>Bacteria</taxon>
        <taxon>Pseudomonadati</taxon>
        <taxon>Thermomicrobiota</taxon>
        <taxon>Thermomicrobia</taxon>
        <taxon>Thermomicrobia incertae sedis</taxon>
        <taxon>Thermorudis</taxon>
    </lineage>
</organism>
<dbReference type="CDD" id="cd02226">
    <property type="entry name" value="cupin_YdbB-like"/>
    <property type="match status" value="1"/>
</dbReference>
<reference evidence="2" key="1">
    <citation type="journal article" date="2020" name="mSystems">
        <title>Genome- and Community-Level Interaction Insights into Carbon Utilization and Element Cycling Functions of Hydrothermarchaeota in Hydrothermal Sediment.</title>
        <authorList>
            <person name="Zhou Z."/>
            <person name="Liu Y."/>
            <person name="Xu W."/>
            <person name="Pan J."/>
            <person name="Luo Z.H."/>
            <person name="Li M."/>
        </authorList>
    </citation>
    <scope>NUCLEOTIDE SEQUENCE [LARGE SCALE GENOMIC DNA]</scope>
    <source>
        <strain evidence="2">SpSt-210</strain>
    </source>
</reference>
<dbReference type="InterPro" id="IPR013096">
    <property type="entry name" value="Cupin_2"/>
</dbReference>
<dbReference type="InterPro" id="IPR052044">
    <property type="entry name" value="PKS_Associated_Protein"/>
</dbReference>
<sequence length="127" mass="14856">MEGSVVVPPGKVNIVEKFALFDEYWSPKIIGEINDSYVKAVKVKGEFVWHRHELEDEMFLVVRGSLRMQFRDREIQLGEGEFIIVPRGIEHRPVADEEAYILLFEPKTTLNTGNVRNERTREQLERL</sequence>
<dbReference type="Pfam" id="PF07883">
    <property type="entry name" value="Cupin_2"/>
    <property type="match status" value="1"/>
</dbReference>
<protein>
    <submittedName>
        <fullName evidence="2">Cupin domain-containing protein</fullName>
    </submittedName>
</protein>
<evidence type="ECO:0000313" key="2">
    <source>
        <dbReference type="EMBL" id="HEG91445.1"/>
    </source>
</evidence>
<dbReference type="SUPFAM" id="SSF51182">
    <property type="entry name" value="RmlC-like cupins"/>
    <property type="match status" value="1"/>
</dbReference>
<dbReference type="Gene3D" id="2.60.120.10">
    <property type="entry name" value="Jelly Rolls"/>
    <property type="match status" value="1"/>
</dbReference>
<name>A0A831TG67_9BACT</name>
<evidence type="ECO:0000259" key="1">
    <source>
        <dbReference type="Pfam" id="PF07883"/>
    </source>
</evidence>
<dbReference type="InterPro" id="IPR011051">
    <property type="entry name" value="RmlC_Cupin_sf"/>
</dbReference>